<dbReference type="Pfam" id="PF03466">
    <property type="entry name" value="LysR_substrate"/>
    <property type="match status" value="1"/>
</dbReference>
<reference evidence="6 7" key="1">
    <citation type="submission" date="2022-11" db="EMBL/GenBank/DDBJ databases">
        <title>Spartinivicinus poritis sp. nov., isolated from scleractinian coral Porites lutea.</title>
        <authorList>
            <person name="Zhang G."/>
            <person name="Cai L."/>
            <person name="Wei Q."/>
        </authorList>
    </citation>
    <scope>NUCLEOTIDE SEQUENCE [LARGE SCALE GENOMIC DNA]</scope>
    <source>
        <strain evidence="6 7">A2-2</strain>
    </source>
</reference>
<sequence length="302" mass="34107">MKQLNHKMFDYKLLQALDVVVQEQSFERAAAILSITQSAISQRIKQLEEQVAQPLLVRSHPIEPTTLGQKLLGHFRQVKQLEQELRQELFPTEPNQRLNITVAVNADSLATWFIPAMNPLLATHTIELNLLISHESHTLEKIKNGEAFAAISSNNQVLPGCKADKLGNMEYVLVASPGFKKKFFGKTVTPEKLKYAPAVAFDQKDDMHATFLAQHFNLLPGTYPCHTVRSSEAFVALAKAGVVYCLIPKIQVQIELNEGTLIELSPKYKLKVPLYWHRWILEKGIHKLISESVISYAKKSLF</sequence>
<organism evidence="6 7">
    <name type="scientific">Spartinivicinus poritis</name>
    <dbReference type="NCBI Taxonomy" id="2994640"/>
    <lineage>
        <taxon>Bacteria</taxon>
        <taxon>Pseudomonadati</taxon>
        <taxon>Pseudomonadota</taxon>
        <taxon>Gammaproteobacteria</taxon>
        <taxon>Oceanospirillales</taxon>
        <taxon>Zooshikellaceae</taxon>
        <taxon>Spartinivicinus</taxon>
    </lineage>
</organism>
<dbReference type="InterPro" id="IPR000847">
    <property type="entry name" value="LysR_HTH_N"/>
</dbReference>
<dbReference type="InterPro" id="IPR036388">
    <property type="entry name" value="WH-like_DNA-bd_sf"/>
</dbReference>
<dbReference type="Gene3D" id="1.10.10.10">
    <property type="entry name" value="Winged helix-like DNA-binding domain superfamily/Winged helix DNA-binding domain"/>
    <property type="match status" value="1"/>
</dbReference>
<feature type="domain" description="HTH lysR-type" evidence="5">
    <location>
        <begin position="9"/>
        <end position="65"/>
    </location>
</feature>
<dbReference type="RefSeq" id="WP_274691606.1">
    <property type="nucleotide sequence ID" value="NZ_JAPMOU010000058.1"/>
</dbReference>
<evidence type="ECO:0000313" key="6">
    <source>
        <dbReference type="EMBL" id="MDE1465297.1"/>
    </source>
</evidence>
<dbReference type="NCBIfam" id="TIGR03298">
    <property type="entry name" value="argP"/>
    <property type="match status" value="1"/>
</dbReference>
<dbReference type="InterPro" id="IPR050176">
    <property type="entry name" value="LTTR"/>
</dbReference>
<dbReference type="PRINTS" id="PR00039">
    <property type="entry name" value="HTHLYSR"/>
</dbReference>
<dbReference type="PROSITE" id="PS50931">
    <property type="entry name" value="HTH_LYSR"/>
    <property type="match status" value="1"/>
</dbReference>
<comment type="similarity">
    <text evidence="1">Belongs to the LysR transcriptional regulatory family.</text>
</comment>
<dbReference type="SUPFAM" id="SSF46785">
    <property type="entry name" value="Winged helix' DNA-binding domain"/>
    <property type="match status" value="1"/>
</dbReference>
<dbReference type="Gene3D" id="3.40.190.290">
    <property type="match status" value="1"/>
</dbReference>
<dbReference type="InterPro" id="IPR005119">
    <property type="entry name" value="LysR_subst-bd"/>
</dbReference>
<evidence type="ECO:0000259" key="5">
    <source>
        <dbReference type="PROSITE" id="PS50931"/>
    </source>
</evidence>
<dbReference type="Proteomes" id="UP001528823">
    <property type="component" value="Unassembled WGS sequence"/>
</dbReference>
<evidence type="ECO:0000256" key="3">
    <source>
        <dbReference type="ARBA" id="ARBA00023125"/>
    </source>
</evidence>
<dbReference type="InterPro" id="IPR017685">
    <property type="entry name" value="ArgP"/>
</dbReference>
<dbReference type="NCBIfam" id="NF009888">
    <property type="entry name" value="PRK13348.1"/>
    <property type="match status" value="1"/>
</dbReference>
<dbReference type="PANTHER" id="PTHR30579">
    <property type="entry name" value="TRANSCRIPTIONAL REGULATOR"/>
    <property type="match status" value="1"/>
</dbReference>
<dbReference type="Pfam" id="PF00126">
    <property type="entry name" value="HTH_1"/>
    <property type="match status" value="1"/>
</dbReference>
<name>A0ABT5UIE3_9GAMM</name>
<evidence type="ECO:0000256" key="2">
    <source>
        <dbReference type="ARBA" id="ARBA00023015"/>
    </source>
</evidence>
<keyword evidence="2" id="KW-0805">Transcription regulation</keyword>
<proteinExistence type="inferred from homology"/>
<dbReference type="SUPFAM" id="SSF53850">
    <property type="entry name" value="Periplasmic binding protein-like II"/>
    <property type="match status" value="1"/>
</dbReference>
<keyword evidence="3" id="KW-0238">DNA-binding</keyword>
<evidence type="ECO:0000256" key="1">
    <source>
        <dbReference type="ARBA" id="ARBA00009437"/>
    </source>
</evidence>
<accession>A0ABT5UIE3</accession>
<comment type="caution">
    <text evidence="6">The sequence shown here is derived from an EMBL/GenBank/DDBJ whole genome shotgun (WGS) entry which is preliminary data.</text>
</comment>
<dbReference type="InterPro" id="IPR036390">
    <property type="entry name" value="WH_DNA-bd_sf"/>
</dbReference>
<evidence type="ECO:0000256" key="4">
    <source>
        <dbReference type="ARBA" id="ARBA00023163"/>
    </source>
</evidence>
<protein>
    <submittedName>
        <fullName evidence="6">LysR family transcriptional regulator ArgP</fullName>
    </submittedName>
</protein>
<keyword evidence="4" id="KW-0804">Transcription</keyword>
<keyword evidence="7" id="KW-1185">Reference proteome</keyword>
<evidence type="ECO:0000313" key="7">
    <source>
        <dbReference type="Proteomes" id="UP001528823"/>
    </source>
</evidence>
<gene>
    <name evidence="6" type="ORF">ORQ98_25355</name>
</gene>
<dbReference type="PANTHER" id="PTHR30579:SF2">
    <property type="entry name" value="HTH-TYPE TRANSCRIPTIONAL REGULATOR ARGP"/>
    <property type="match status" value="1"/>
</dbReference>
<dbReference type="NCBIfam" id="NF002964">
    <property type="entry name" value="PRK03635.1"/>
    <property type="match status" value="1"/>
</dbReference>
<dbReference type="EMBL" id="JAPMOU010000058">
    <property type="protein sequence ID" value="MDE1465297.1"/>
    <property type="molecule type" value="Genomic_DNA"/>
</dbReference>